<dbReference type="Gene3D" id="3.90.550.10">
    <property type="entry name" value="Spore Coat Polysaccharide Biosynthesis Protein SpsA, Chain A"/>
    <property type="match status" value="1"/>
</dbReference>
<dbReference type="InterPro" id="IPR029044">
    <property type="entry name" value="Nucleotide-diphossugar_trans"/>
</dbReference>
<keyword evidence="4" id="KW-0808">Transferase</keyword>
<comment type="pathway">
    <text evidence="1">Cell wall biogenesis; cell wall polysaccharide biosynthesis.</text>
</comment>
<protein>
    <submittedName>
        <fullName evidence="7">Glycosyltransferase family 2 protein</fullName>
    </submittedName>
</protein>
<keyword evidence="8" id="KW-1185">Reference proteome</keyword>
<comment type="similarity">
    <text evidence="2">Belongs to the glycosyltransferase 2 family.</text>
</comment>
<dbReference type="PANTHER" id="PTHR43179">
    <property type="entry name" value="RHAMNOSYLTRANSFERASE WBBL"/>
    <property type="match status" value="1"/>
</dbReference>
<evidence type="ECO:0000256" key="2">
    <source>
        <dbReference type="ARBA" id="ARBA00006739"/>
    </source>
</evidence>
<dbReference type="CDD" id="cd04186">
    <property type="entry name" value="GT_2_like_c"/>
    <property type="match status" value="1"/>
</dbReference>
<evidence type="ECO:0000313" key="8">
    <source>
        <dbReference type="Proteomes" id="UP000609346"/>
    </source>
</evidence>
<evidence type="ECO:0000313" key="7">
    <source>
        <dbReference type="EMBL" id="MBD3920043.1"/>
    </source>
</evidence>
<name>A0ABR8MVV6_9BACL</name>
<sequence>MKSMRSTLRQLRGSRRRSRRKAPRAVRRSSTTQPTRQELGYGAGYEDGKRAGIESFETLFDGTSIIIPTYNQAKYLKSCVESISEHTDLPYEIIIVDNGSTDETAEYLKQIGSQVRYRILADNHGFAGAVNIGLMMAKGTTLLLLNNDTLVTDNWLDNMLACLNSESKIGMVGPVTNYISGDQQIDVPYTDIVDMYEFARRNNELNSARWIRTDRLVGFCLLFRRELLEKVGYLDEGFEVGNFEDDDYNIRVRLQGYSLVIARDSFIHHFGSVSMKATGQQFESINERNMRFYMSKWGNPHELIHLVNEWRIQRDELFGTMPRAGGLTDFYPNHVLVKGVGETIYWLDNGKRRPLTGNAMLPVARLSQLDMRRYPIGEPIEANDPAILSAQSGAAGSLAASADGLRYWVEAGTKRRVATQEAAERWGLDRGQTRLMDDTELSSLQDELPIIAPVVLRQSL</sequence>
<gene>
    <name evidence="7" type="ORF">H8B09_14860</name>
</gene>
<dbReference type="EMBL" id="JACXZA010000003">
    <property type="protein sequence ID" value="MBD3920043.1"/>
    <property type="molecule type" value="Genomic_DNA"/>
</dbReference>
<evidence type="ECO:0000259" key="6">
    <source>
        <dbReference type="Pfam" id="PF00535"/>
    </source>
</evidence>
<evidence type="ECO:0000256" key="1">
    <source>
        <dbReference type="ARBA" id="ARBA00004776"/>
    </source>
</evidence>
<evidence type="ECO:0000256" key="5">
    <source>
        <dbReference type="SAM" id="MobiDB-lite"/>
    </source>
</evidence>
<feature type="compositionally biased region" description="Basic residues" evidence="5">
    <location>
        <begin position="12"/>
        <end position="27"/>
    </location>
</feature>
<accession>A0ABR8MVV6</accession>
<dbReference type="SUPFAM" id="SSF53448">
    <property type="entry name" value="Nucleotide-diphospho-sugar transferases"/>
    <property type="match status" value="1"/>
</dbReference>
<evidence type="ECO:0000256" key="4">
    <source>
        <dbReference type="ARBA" id="ARBA00022679"/>
    </source>
</evidence>
<keyword evidence="3" id="KW-0328">Glycosyltransferase</keyword>
<dbReference type="InterPro" id="IPR001173">
    <property type="entry name" value="Glyco_trans_2-like"/>
</dbReference>
<dbReference type="Pfam" id="PF00535">
    <property type="entry name" value="Glycos_transf_2"/>
    <property type="match status" value="1"/>
</dbReference>
<feature type="region of interest" description="Disordered" evidence="5">
    <location>
        <begin position="1"/>
        <end position="44"/>
    </location>
</feature>
<dbReference type="Proteomes" id="UP000609346">
    <property type="component" value="Unassembled WGS sequence"/>
</dbReference>
<organism evidence="7 8">
    <name type="scientific">Paenibacillus terricola</name>
    <dbReference type="NCBI Taxonomy" id="2763503"/>
    <lineage>
        <taxon>Bacteria</taxon>
        <taxon>Bacillati</taxon>
        <taxon>Bacillota</taxon>
        <taxon>Bacilli</taxon>
        <taxon>Bacillales</taxon>
        <taxon>Paenibacillaceae</taxon>
        <taxon>Paenibacillus</taxon>
    </lineage>
</organism>
<dbReference type="PANTHER" id="PTHR43179:SF12">
    <property type="entry name" value="GALACTOFURANOSYLTRANSFERASE GLFT2"/>
    <property type="match status" value="1"/>
</dbReference>
<reference evidence="7 8" key="1">
    <citation type="submission" date="2020-09" db="EMBL/GenBank/DDBJ databases">
        <title>Paenibacillus sp. strain PR3 16S rRNA gene Genome sequencing and assembly.</title>
        <authorList>
            <person name="Kim J."/>
        </authorList>
    </citation>
    <scope>NUCLEOTIDE SEQUENCE [LARGE SCALE GENOMIC DNA]</scope>
    <source>
        <strain evidence="7 8">PR3</strain>
    </source>
</reference>
<feature type="compositionally biased region" description="Low complexity" evidence="5">
    <location>
        <begin position="1"/>
        <end position="11"/>
    </location>
</feature>
<comment type="caution">
    <text evidence="7">The sequence shown here is derived from an EMBL/GenBank/DDBJ whole genome shotgun (WGS) entry which is preliminary data.</text>
</comment>
<feature type="domain" description="Glycosyltransferase 2-like" evidence="6">
    <location>
        <begin position="64"/>
        <end position="231"/>
    </location>
</feature>
<proteinExistence type="inferred from homology"/>
<evidence type="ECO:0000256" key="3">
    <source>
        <dbReference type="ARBA" id="ARBA00022676"/>
    </source>
</evidence>